<dbReference type="EMBL" id="FTOR01000013">
    <property type="protein sequence ID" value="SIT33780.1"/>
    <property type="molecule type" value="Genomic_DNA"/>
</dbReference>
<reference evidence="2" key="1">
    <citation type="submission" date="2017-01" db="EMBL/GenBank/DDBJ databases">
        <authorList>
            <person name="Varghese N."/>
            <person name="Submissions S."/>
        </authorList>
    </citation>
    <scope>NUCLEOTIDE SEQUENCE [LARGE SCALE GENOMIC DNA]</scope>
    <source>
        <strain evidence="2">DSM 21054</strain>
    </source>
</reference>
<evidence type="ECO:0000313" key="2">
    <source>
        <dbReference type="Proteomes" id="UP000186917"/>
    </source>
</evidence>
<keyword evidence="2" id="KW-1185">Reference proteome</keyword>
<accession>A0A1N7RF71</accession>
<gene>
    <name evidence="1" type="ORF">SAMN05421788_113118</name>
</gene>
<dbReference type="RefSeq" id="WP_076382399.1">
    <property type="nucleotide sequence ID" value="NZ_AP017422.1"/>
</dbReference>
<dbReference type="Proteomes" id="UP000186917">
    <property type="component" value="Unassembled WGS sequence"/>
</dbReference>
<name>A0A1N7RF71_9BACT</name>
<organism evidence="1 2">
    <name type="scientific">Filimonas lacunae</name>
    <dbReference type="NCBI Taxonomy" id="477680"/>
    <lineage>
        <taxon>Bacteria</taxon>
        <taxon>Pseudomonadati</taxon>
        <taxon>Bacteroidota</taxon>
        <taxon>Chitinophagia</taxon>
        <taxon>Chitinophagales</taxon>
        <taxon>Chitinophagaceae</taxon>
        <taxon>Filimonas</taxon>
    </lineage>
</organism>
<sequence>MKYSFTVFTLLFTCLGSCNTGTHQDASKASKADSVGTMDTMQAHYKRAGKCYQFDTNSFVDGCAKEVLQKKSLDKQYELVVECRFDDMPLLKYVQWDSTTKGIEAYLRKYPANNDYISRICSDTDPLWEDREIKPVVFTAVSGRLMVTKTVKIDGVGSISVVVRDLIVKDSSNNILFLPEEEFNDVKIGWWAG</sequence>
<proteinExistence type="predicted"/>
<evidence type="ECO:0000313" key="1">
    <source>
        <dbReference type="EMBL" id="SIT33780.1"/>
    </source>
</evidence>
<dbReference type="AlphaFoldDB" id="A0A1N7RF71"/>
<protein>
    <submittedName>
        <fullName evidence="1">Uncharacterized protein</fullName>
    </submittedName>
</protein>